<dbReference type="InterPro" id="IPR043128">
    <property type="entry name" value="Rev_trsase/Diguanyl_cyclase"/>
</dbReference>
<dbReference type="PANTHER" id="PTHR45138:SF9">
    <property type="entry name" value="DIGUANYLATE CYCLASE DGCM-RELATED"/>
    <property type="match status" value="1"/>
</dbReference>
<keyword evidence="4" id="KW-1133">Transmembrane helix</keyword>
<dbReference type="FunFam" id="3.30.70.270:FF:000001">
    <property type="entry name" value="Diguanylate cyclase domain protein"/>
    <property type="match status" value="1"/>
</dbReference>
<dbReference type="GO" id="GO:0043709">
    <property type="term" value="P:cell adhesion involved in single-species biofilm formation"/>
    <property type="evidence" value="ECO:0007669"/>
    <property type="project" value="TreeGrafter"/>
</dbReference>
<reference evidence="6 7" key="1">
    <citation type="submission" date="2019-06" db="EMBL/GenBank/DDBJ databases">
        <title>Draft genome of Aliikangiella marina GYP-15.</title>
        <authorList>
            <person name="Wang G."/>
        </authorList>
    </citation>
    <scope>NUCLEOTIDE SEQUENCE [LARGE SCALE GENOMIC DNA]</scope>
    <source>
        <strain evidence="6 7">GYP-15</strain>
    </source>
</reference>
<dbReference type="GO" id="GO:0052621">
    <property type="term" value="F:diguanylate cyclase activity"/>
    <property type="evidence" value="ECO:0007669"/>
    <property type="project" value="UniProtKB-EC"/>
</dbReference>
<evidence type="ECO:0000259" key="5">
    <source>
        <dbReference type="PROSITE" id="PS50887"/>
    </source>
</evidence>
<accession>A0A545T5B8</accession>
<dbReference type="NCBIfam" id="TIGR00254">
    <property type="entry name" value="GGDEF"/>
    <property type="match status" value="1"/>
</dbReference>
<evidence type="ECO:0000256" key="4">
    <source>
        <dbReference type="SAM" id="Phobius"/>
    </source>
</evidence>
<dbReference type="OrthoDB" id="9813903at2"/>
<comment type="caution">
    <text evidence="6">The sequence shown here is derived from an EMBL/GenBank/DDBJ whole genome shotgun (WGS) entry which is preliminary data.</text>
</comment>
<gene>
    <name evidence="6" type="ORF">FLL45_19300</name>
</gene>
<dbReference type="PANTHER" id="PTHR45138">
    <property type="entry name" value="REGULATORY COMPONENTS OF SENSORY TRANSDUCTION SYSTEM"/>
    <property type="match status" value="1"/>
</dbReference>
<dbReference type="Pfam" id="PF00990">
    <property type="entry name" value="GGDEF"/>
    <property type="match status" value="1"/>
</dbReference>
<protein>
    <recommendedName>
        <fullName evidence="2">diguanylate cyclase</fullName>
        <ecNumber evidence="2">2.7.7.65</ecNumber>
    </recommendedName>
</protein>
<feature type="domain" description="GGDEF" evidence="5">
    <location>
        <begin position="225"/>
        <end position="353"/>
    </location>
</feature>
<dbReference type="Gene3D" id="3.30.70.270">
    <property type="match status" value="1"/>
</dbReference>
<name>A0A545T5B8_9GAMM</name>
<dbReference type="AlphaFoldDB" id="A0A545T5B8"/>
<evidence type="ECO:0000313" key="7">
    <source>
        <dbReference type="Proteomes" id="UP000317839"/>
    </source>
</evidence>
<dbReference type="SMART" id="SM00267">
    <property type="entry name" value="GGDEF"/>
    <property type="match status" value="1"/>
</dbReference>
<evidence type="ECO:0000313" key="6">
    <source>
        <dbReference type="EMBL" id="TQV72362.1"/>
    </source>
</evidence>
<evidence type="ECO:0000256" key="1">
    <source>
        <dbReference type="ARBA" id="ARBA00001946"/>
    </source>
</evidence>
<feature type="transmembrane region" description="Helical" evidence="4">
    <location>
        <begin position="53"/>
        <end position="71"/>
    </location>
</feature>
<dbReference type="GO" id="GO:1902201">
    <property type="term" value="P:negative regulation of bacterial-type flagellum-dependent cell motility"/>
    <property type="evidence" value="ECO:0007669"/>
    <property type="project" value="TreeGrafter"/>
</dbReference>
<feature type="transmembrane region" description="Helical" evidence="4">
    <location>
        <begin position="159"/>
        <end position="176"/>
    </location>
</feature>
<dbReference type="SUPFAM" id="SSF55073">
    <property type="entry name" value="Nucleotide cyclase"/>
    <property type="match status" value="1"/>
</dbReference>
<dbReference type="InterPro" id="IPR000160">
    <property type="entry name" value="GGDEF_dom"/>
</dbReference>
<dbReference type="Proteomes" id="UP000317839">
    <property type="component" value="Unassembled WGS sequence"/>
</dbReference>
<sequence length="353" mass="40399">MQQSDWWSSFIDRSSSADVEMKRRKFVFYFTSYVGSTIIYLFAFQHINSENTLLKTVLFGGASLILVNVAFSHFFHEKKFFTYICGLCVSLMMLGLVYSGGHMNTGLYWVFPFPFVLFVLFGYQVGLASNLVVYGLIWFLLVNQQLIPAEYSDEEISRFLSSFLATVFLMFIGEFFRYQSHLEMESINIDKHRQANTDQLTKLPNRRFLDSVYIKQVIGEPGSNFPLTVVALDIDHFKQVNDTHGHHIGDEILKHFAGLLSSHSRDTDMVARIGGEEFVILFPQTELTRGYILAEKLRRVIEENCFYYENAPIPLTASFGVACALTDSDLNVAFKKADAQLYEAKESGRNQVK</sequence>
<dbReference type="GO" id="GO:0005886">
    <property type="term" value="C:plasma membrane"/>
    <property type="evidence" value="ECO:0007669"/>
    <property type="project" value="TreeGrafter"/>
</dbReference>
<evidence type="ECO:0000256" key="2">
    <source>
        <dbReference type="ARBA" id="ARBA00012528"/>
    </source>
</evidence>
<dbReference type="CDD" id="cd01949">
    <property type="entry name" value="GGDEF"/>
    <property type="match status" value="1"/>
</dbReference>
<feature type="transmembrane region" description="Helical" evidence="4">
    <location>
        <begin position="80"/>
        <end position="100"/>
    </location>
</feature>
<keyword evidence="4" id="KW-0472">Membrane</keyword>
<proteinExistence type="predicted"/>
<feature type="transmembrane region" description="Helical" evidence="4">
    <location>
        <begin position="26"/>
        <end position="47"/>
    </location>
</feature>
<keyword evidence="4" id="KW-0812">Transmembrane</keyword>
<dbReference type="EC" id="2.7.7.65" evidence="2"/>
<comment type="cofactor">
    <cofactor evidence="1">
        <name>Mg(2+)</name>
        <dbReference type="ChEBI" id="CHEBI:18420"/>
    </cofactor>
</comment>
<keyword evidence="7" id="KW-1185">Reference proteome</keyword>
<organism evidence="6 7">
    <name type="scientific">Aliikangiella marina</name>
    <dbReference type="NCBI Taxonomy" id="1712262"/>
    <lineage>
        <taxon>Bacteria</taxon>
        <taxon>Pseudomonadati</taxon>
        <taxon>Pseudomonadota</taxon>
        <taxon>Gammaproteobacteria</taxon>
        <taxon>Oceanospirillales</taxon>
        <taxon>Pleioneaceae</taxon>
        <taxon>Aliikangiella</taxon>
    </lineage>
</organism>
<dbReference type="PROSITE" id="PS50887">
    <property type="entry name" value="GGDEF"/>
    <property type="match status" value="1"/>
</dbReference>
<dbReference type="EMBL" id="VIKR01000005">
    <property type="protein sequence ID" value="TQV72362.1"/>
    <property type="molecule type" value="Genomic_DNA"/>
</dbReference>
<dbReference type="InterPro" id="IPR050469">
    <property type="entry name" value="Diguanylate_Cyclase"/>
</dbReference>
<evidence type="ECO:0000256" key="3">
    <source>
        <dbReference type="ARBA" id="ARBA00034247"/>
    </source>
</evidence>
<comment type="catalytic activity">
    <reaction evidence="3">
        <text>2 GTP = 3',3'-c-di-GMP + 2 diphosphate</text>
        <dbReference type="Rhea" id="RHEA:24898"/>
        <dbReference type="ChEBI" id="CHEBI:33019"/>
        <dbReference type="ChEBI" id="CHEBI:37565"/>
        <dbReference type="ChEBI" id="CHEBI:58805"/>
        <dbReference type="EC" id="2.7.7.65"/>
    </reaction>
</comment>
<dbReference type="InterPro" id="IPR029787">
    <property type="entry name" value="Nucleotide_cyclase"/>
</dbReference>